<protein>
    <recommendedName>
        <fullName evidence="2">Histone H2A C-terminal domain-containing protein</fullName>
    </recommendedName>
</protein>
<dbReference type="EMBL" id="JACMSC010000002">
    <property type="protein sequence ID" value="KAG6532425.1"/>
    <property type="molecule type" value="Genomic_DNA"/>
</dbReference>
<accession>A0A8J5IBK4</accession>
<evidence type="ECO:0000259" key="2">
    <source>
        <dbReference type="Pfam" id="PF16211"/>
    </source>
</evidence>
<proteinExistence type="predicted"/>
<gene>
    <name evidence="3" type="ORF">ZIOFF_006268</name>
</gene>
<dbReference type="Gene3D" id="1.10.20.10">
    <property type="entry name" value="Histone, subunit A"/>
    <property type="match status" value="1"/>
</dbReference>
<feature type="signal peptide" evidence="1">
    <location>
        <begin position="1"/>
        <end position="24"/>
    </location>
</feature>
<evidence type="ECO:0000313" key="3">
    <source>
        <dbReference type="EMBL" id="KAG6532425.1"/>
    </source>
</evidence>
<dbReference type="GO" id="GO:0000786">
    <property type="term" value="C:nucleosome"/>
    <property type="evidence" value="ECO:0007669"/>
    <property type="project" value="InterPro"/>
</dbReference>
<dbReference type="InterPro" id="IPR009072">
    <property type="entry name" value="Histone-fold"/>
</dbReference>
<keyword evidence="1" id="KW-0732">Signal</keyword>
<keyword evidence="4" id="KW-1185">Reference proteome</keyword>
<evidence type="ECO:0000313" key="4">
    <source>
        <dbReference type="Proteomes" id="UP000734854"/>
    </source>
</evidence>
<dbReference type="GO" id="GO:0003677">
    <property type="term" value="F:DNA binding"/>
    <property type="evidence" value="ECO:0007669"/>
    <property type="project" value="InterPro"/>
</dbReference>
<dbReference type="PRINTS" id="PR00620">
    <property type="entry name" value="HISTONEH2A"/>
</dbReference>
<dbReference type="AlphaFoldDB" id="A0A8J5IBK4"/>
<feature type="chain" id="PRO_5035248028" description="Histone H2A C-terminal domain-containing protein" evidence="1">
    <location>
        <begin position="25"/>
        <end position="106"/>
    </location>
</feature>
<dbReference type="Proteomes" id="UP000734854">
    <property type="component" value="Unassembled WGS sequence"/>
</dbReference>
<dbReference type="InterPro" id="IPR032454">
    <property type="entry name" value="Histone_H2A_C"/>
</dbReference>
<comment type="caution">
    <text evidence="3">The sequence shown here is derived from an EMBL/GenBank/DDBJ whole genome shotgun (WGS) entry which is preliminary data.</text>
</comment>
<evidence type="ECO:0000256" key="1">
    <source>
        <dbReference type="SAM" id="SignalP"/>
    </source>
</evidence>
<reference evidence="3 4" key="1">
    <citation type="submission" date="2020-08" db="EMBL/GenBank/DDBJ databases">
        <title>Plant Genome Project.</title>
        <authorList>
            <person name="Zhang R.-G."/>
        </authorList>
    </citation>
    <scope>NUCLEOTIDE SEQUENCE [LARGE SCALE GENOMIC DNA]</scope>
    <source>
        <tissue evidence="3">Rhizome</tissue>
    </source>
</reference>
<dbReference type="GO" id="GO:0030527">
    <property type="term" value="F:structural constituent of chromatin"/>
    <property type="evidence" value="ECO:0007669"/>
    <property type="project" value="InterPro"/>
</dbReference>
<dbReference type="Pfam" id="PF16211">
    <property type="entry name" value="Histone_H2A_C"/>
    <property type="match status" value="1"/>
</dbReference>
<dbReference type="GO" id="GO:0046982">
    <property type="term" value="F:protein heterodimerization activity"/>
    <property type="evidence" value="ECO:0007669"/>
    <property type="project" value="InterPro"/>
</dbReference>
<dbReference type="InterPro" id="IPR002119">
    <property type="entry name" value="Histone_H2A"/>
</dbReference>
<organism evidence="3 4">
    <name type="scientific">Zingiber officinale</name>
    <name type="common">Ginger</name>
    <name type="synonym">Amomum zingiber</name>
    <dbReference type="NCBI Taxonomy" id="94328"/>
    <lineage>
        <taxon>Eukaryota</taxon>
        <taxon>Viridiplantae</taxon>
        <taxon>Streptophyta</taxon>
        <taxon>Embryophyta</taxon>
        <taxon>Tracheophyta</taxon>
        <taxon>Spermatophyta</taxon>
        <taxon>Magnoliopsida</taxon>
        <taxon>Liliopsida</taxon>
        <taxon>Zingiberales</taxon>
        <taxon>Zingiberaceae</taxon>
        <taxon>Zingiber</taxon>
    </lineage>
</organism>
<sequence>MQTLPIWHPLSLLFFSGRLASISCDEFDDGGDLVLNLNLHFFIGVDQKSRIILRRIQLPMKNNEEFGKLLACATISNGGGVPNIYQALLPKKQGRGKSKPEIRSSF</sequence>
<dbReference type="SUPFAM" id="SSF47113">
    <property type="entry name" value="Histone-fold"/>
    <property type="match status" value="1"/>
</dbReference>
<feature type="domain" description="Histone H2A C-terminal" evidence="2">
    <location>
        <begin position="64"/>
        <end position="97"/>
    </location>
</feature>
<name>A0A8J5IBK4_ZINOF</name>